<dbReference type="InterPro" id="IPR030374">
    <property type="entry name" value="PABS"/>
</dbReference>
<reference evidence="7" key="1">
    <citation type="submission" date="2022-04" db="EMBL/GenBank/DDBJ databases">
        <title>Whole genome sequence of Sphaerotilus sp. FB-5.</title>
        <authorList>
            <person name="Takeda M."/>
            <person name="Narihara S."/>
            <person name="Akimoto M."/>
            <person name="Akimoto R."/>
            <person name="Nishiyashiki S."/>
            <person name="Murakami T."/>
        </authorList>
    </citation>
    <scope>NUCLEOTIDE SEQUENCE</scope>
    <source>
        <strain evidence="7">FB-5</strain>
    </source>
</reference>
<name>A0ABN6PF19_9BURK</name>
<evidence type="ECO:0000313" key="8">
    <source>
        <dbReference type="Proteomes" id="UP001057498"/>
    </source>
</evidence>
<evidence type="ECO:0000256" key="1">
    <source>
        <dbReference type="ARBA" id="ARBA00007867"/>
    </source>
</evidence>
<dbReference type="NCBIfam" id="NF037959">
    <property type="entry name" value="MFS_SpdSyn"/>
    <property type="match status" value="1"/>
</dbReference>
<proteinExistence type="inferred from homology"/>
<keyword evidence="3 4" id="KW-0620">Polyamine biosynthesis</keyword>
<dbReference type="CDD" id="cd02440">
    <property type="entry name" value="AdoMet_MTases"/>
    <property type="match status" value="1"/>
</dbReference>
<gene>
    <name evidence="7" type="ORF">CATMQ487_05030</name>
</gene>
<evidence type="ECO:0000256" key="5">
    <source>
        <dbReference type="SAM" id="MobiDB-lite"/>
    </source>
</evidence>
<feature type="region of interest" description="Disordered" evidence="5">
    <location>
        <begin position="246"/>
        <end position="296"/>
    </location>
</feature>
<evidence type="ECO:0000256" key="3">
    <source>
        <dbReference type="ARBA" id="ARBA00023115"/>
    </source>
</evidence>
<dbReference type="Pfam" id="PF01564">
    <property type="entry name" value="Spermine_synth"/>
    <property type="match status" value="1"/>
</dbReference>
<evidence type="ECO:0000259" key="6">
    <source>
        <dbReference type="PROSITE" id="PS51006"/>
    </source>
</evidence>
<protein>
    <recommendedName>
        <fullName evidence="6">PABS domain-containing protein</fullName>
    </recommendedName>
</protein>
<comment type="similarity">
    <text evidence="1">Belongs to the spermidine/spermine synthase family.</text>
</comment>
<dbReference type="EMBL" id="AP025730">
    <property type="protein sequence ID" value="BDI03533.1"/>
    <property type="molecule type" value="Genomic_DNA"/>
</dbReference>
<dbReference type="PROSITE" id="PS51006">
    <property type="entry name" value="PABS_2"/>
    <property type="match status" value="1"/>
</dbReference>
<evidence type="ECO:0000256" key="4">
    <source>
        <dbReference type="PROSITE-ProRule" id="PRU00354"/>
    </source>
</evidence>
<evidence type="ECO:0000256" key="2">
    <source>
        <dbReference type="ARBA" id="ARBA00022679"/>
    </source>
</evidence>
<sequence length="296" mass="32352">MSRSPSRNACCNAARAERQGFVPDDDPASDPDAPVRPYVHRTRNTLALHFSIHEVQSFMRSDAPDALALAYTRLMMGFLLWAPQPARIGMVGLGGGSLVKFCHRHLPASRIEVVEINPHVLALRDEFEIPPDDARLAIVEGDGARWVRERPEAFDVLVVDGYDHSGLPSALATQRFYDDCCAALAPQGLLVANLFRGHPQHAIHLDRLRRSFDDAVLEVKDAEAGELDEEGGGANSAVFAARGELLHRPPTTEPPPGMSEPAWASLAPELAAVRQAHAQPGLHRGGSTRVRRQRRG</sequence>
<dbReference type="InterPro" id="IPR029063">
    <property type="entry name" value="SAM-dependent_MTases_sf"/>
</dbReference>
<dbReference type="Proteomes" id="UP001057498">
    <property type="component" value="Chromosome"/>
</dbReference>
<dbReference type="RefSeq" id="WP_251971814.1">
    <property type="nucleotide sequence ID" value="NZ_AP025730.1"/>
</dbReference>
<organism evidence="7 8">
    <name type="scientific">Sphaerotilus microaerophilus</name>
    <dbReference type="NCBI Taxonomy" id="2914710"/>
    <lineage>
        <taxon>Bacteria</taxon>
        <taxon>Pseudomonadati</taxon>
        <taxon>Pseudomonadota</taxon>
        <taxon>Betaproteobacteria</taxon>
        <taxon>Burkholderiales</taxon>
        <taxon>Sphaerotilaceae</taxon>
        <taxon>Sphaerotilus</taxon>
    </lineage>
</organism>
<feature type="active site" description="Proton acceptor" evidence="4">
    <location>
        <position position="160"/>
    </location>
</feature>
<evidence type="ECO:0000313" key="7">
    <source>
        <dbReference type="EMBL" id="BDI03533.1"/>
    </source>
</evidence>
<dbReference type="PANTHER" id="PTHR43317:SF11">
    <property type="entry name" value="POLYAMINE AMINOPROPYLTRANSFERASE 2"/>
    <property type="match status" value="1"/>
</dbReference>
<dbReference type="PANTHER" id="PTHR43317">
    <property type="entry name" value="THERMOSPERMINE SYNTHASE ACAULIS5"/>
    <property type="match status" value="1"/>
</dbReference>
<feature type="domain" description="PABS" evidence="6">
    <location>
        <begin position="71"/>
        <end position="242"/>
    </location>
</feature>
<keyword evidence="8" id="KW-1185">Reference proteome</keyword>
<keyword evidence="2 4" id="KW-0808">Transferase</keyword>
<accession>A0ABN6PF19</accession>
<dbReference type="SUPFAM" id="SSF53335">
    <property type="entry name" value="S-adenosyl-L-methionine-dependent methyltransferases"/>
    <property type="match status" value="1"/>
</dbReference>
<dbReference type="Gene3D" id="3.40.50.150">
    <property type="entry name" value="Vaccinia Virus protein VP39"/>
    <property type="match status" value="1"/>
</dbReference>